<evidence type="ECO:0000256" key="3">
    <source>
        <dbReference type="ARBA" id="ARBA00023004"/>
    </source>
</evidence>
<evidence type="ECO:0000256" key="4">
    <source>
        <dbReference type="ARBA" id="ARBA00036243"/>
    </source>
</evidence>
<keyword evidence="8" id="KW-1185">Reference proteome</keyword>
<feature type="coiled-coil region" evidence="5">
    <location>
        <begin position="49"/>
        <end position="76"/>
    </location>
</feature>
<keyword evidence="3" id="KW-0408">Iron</keyword>
<protein>
    <recommendedName>
        <fullName evidence="6">Ferritin-like diiron domain-containing protein</fullName>
    </recommendedName>
</protein>
<accession>A0ABY6F5J7</accession>
<dbReference type="InterPro" id="IPR009040">
    <property type="entry name" value="Ferritin-like_diiron"/>
</dbReference>
<evidence type="ECO:0000259" key="6">
    <source>
        <dbReference type="PROSITE" id="PS50905"/>
    </source>
</evidence>
<keyword evidence="5" id="KW-0175">Coiled coil</keyword>
<proteinExistence type="inferred from homology"/>
<organism evidence="7 8">
    <name type="scientific">Moraxella nasicaprae</name>
    <dbReference type="NCBI Taxonomy" id="2904122"/>
    <lineage>
        <taxon>Bacteria</taxon>
        <taxon>Pseudomonadati</taxon>
        <taxon>Pseudomonadota</taxon>
        <taxon>Gammaproteobacteria</taxon>
        <taxon>Moraxellales</taxon>
        <taxon>Moraxellaceae</taxon>
        <taxon>Moraxella</taxon>
    </lineage>
</organism>
<dbReference type="PROSITE" id="PS50905">
    <property type="entry name" value="FERRITIN_LIKE"/>
    <property type="match status" value="1"/>
</dbReference>
<dbReference type="EMBL" id="CP089977">
    <property type="protein sequence ID" value="UXZ05237.1"/>
    <property type="molecule type" value="Genomic_DNA"/>
</dbReference>
<comment type="similarity">
    <text evidence="1">Belongs to the bacterioferritin family.</text>
</comment>
<evidence type="ECO:0000313" key="7">
    <source>
        <dbReference type="EMBL" id="UXZ05237.1"/>
    </source>
</evidence>
<dbReference type="SUPFAM" id="SSF47240">
    <property type="entry name" value="Ferritin-like"/>
    <property type="match status" value="1"/>
</dbReference>
<feature type="domain" description="Ferritin-like diiron" evidence="6">
    <location>
        <begin position="1"/>
        <end position="77"/>
    </location>
</feature>
<evidence type="ECO:0000256" key="1">
    <source>
        <dbReference type="ARBA" id="ARBA00008093"/>
    </source>
</evidence>
<dbReference type="Gene3D" id="1.20.1260.10">
    <property type="match status" value="1"/>
</dbReference>
<evidence type="ECO:0000256" key="5">
    <source>
        <dbReference type="SAM" id="Coils"/>
    </source>
</evidence>
<dbReference type="InterPro" id="IPR009078">
    <property type="entry name" value="Ferritin-like_SF"/>
</dbReference>
<reference evidence="7" key="1">
    <citation type="submission" date="2021-12" db="EMBL/GenBank/DDBJ databases">
        <title>taxonomy of Moraxella sp. ZY201224.</title>
        <authorList>
            <person name="Li F."/>
        </authorList>
    </citation>
    <scope>NUCLEOTIDE SEQUENCE</scope>
    <source>
        <strain evidence="7">ZY201224</strain>
    </source>
</reference>
<dbReference type="InterPro" id="IPR012347">
    <property type="entry name" value="Ferritin-like"/>
</dbReference>
<evidence type="ECO:0000313" key="8">
    <source>
        <dbReference type="Proteomes" id="UP001063782"/>
    </source>
</evidence>
<keyword evidence="2" id="KW-0409">Iron storage</keyword>
<name>A0ABY6F5J7_9GAMM</name>
<sequence length="86" mass="9936">MINFTVSQPNIGKNLREALQNDYELQKDARTGLNKLIKEVDELGDATTRNLIEEILADEEEYLARLEQELSLLEKLGEPLYLSKRM</sequence>
<dbReference type="InterPro" id="IPR008331">
    <property type="entry name" value="Ferritin_DPS_dom"/>
</dbReference>
<comment type="catalytic activity">
    <reaction evidence="4">
        <text>Fe(2+)(in) = Fe(2+)(out)</text>
        <dbReference type="Rhea" id="RHEA:28486"/>
        <dbReference type="ChEBI" id="CHEBI:29033"/>
    </reaction>
</comment>
<dbReference type="Proteomes" id="UP001063782">
    <property type="component" value="Chromosome"/>
</dbReference>
<dbReference type="InterPro" id="IPR002024">
    <property type="entry name" value="Bacterioferritin"/>
</dbReference>
<dbReference type="Pfam" id="PF00210">
    <property type="entry name" value="Ferritin"/>
    <property type="match status" value="1"/>
</dbReference>
<evidence type="ECO:0000256" key="2">
    <source>
        <dbReference type="ARBA" id="ARBA00022434"/>
    </source>
</evidence>
<gene>
    <name evidence="7" type="ORF">LU297_01935</name>
</gene>
<dbReference type="PRINTS" id="PR00601">
    <property type="entry name" value="BACFERRITIN"/>
</dbReference>